<evidence type="ECO:0000256" key="1">
    <source>
        <dbReference type="SAM" id="MobiDB-lite"/>
    </source>
</evidence>
<dbReference type="EMBL" id="CP115450">
    <property type="protein sequence ID" value="WBP90568.1"/>
    <property type="molecule type" value="Genomic_DNA"/>
</dbReference>
<dbReference type="RefSeq" id="WP_270149436.1">
    <property type="nucleotide sequence ID" value="NZ_CP115450.1"/>
</dbReference>
<feature type="compositionally biased region" description="Basic residues" evidence="1">
    <location>
        <begin position="44"/>
        <end position="57"/>
    </location>
</feature>
<sequence>MGKADSALFEKGDTTKVHAALVEEGDTTNVHAALDTGDDITGGPHHRPPPRAAGRRPRCADGGCCRSP</sequence>
<dbReference type="Proteomes" id="UP001212821">
    <property type="component" value="Chromosome"/>
</dbReference>
<organism evidence="2 3">
    <name type="scientific">Kitasatospora cathayae</name>
    <dbReference type="NCBI Taxonomy" id="3004092"/>
    <lineage>
        <taxon>Bacteria</taxon>
        <taxon>Bacillati</taxon>
        <taxon>Actinomycetota</taxon>
        <taxon>Actinomycetes</taxon>
        <taxon>Kitasatosporales</taxon>
        <taxon>Streptomycetaceae</taxon>
        <taxon>Kitasatospora</taxon>
    </lineage>
</organism>
<proteinExistence type="predicted"/>
<name>A0ABY7QCS7_9ACTN</name>
<protein>
    <submittedName>
        <fullName evidence="2">Uncharacterized protein</fullName>
    </submittedName>
</protein>
<accession>A0ABY7QCS7</accession>
<evidence type="ECO:0000313" key="3">
    <source>
        <dbReference type="Proteomes" id="UP001212821"/>
    </source>
</evidence>
<reference evidence="3" key="1">
    <citation type="submission" date="2022-12" db="EMBL/GenBank/DDBJ databases">
        <authorList>
            <person name="Mo P."/>
        </authorList>
    </citation>
    <scope>NUCLEOTIDE SEQUENCE [LARGE SCALE GENOMIC DNA]</scope>
    <source>
        <strain evidence="3">HUAS 3-15</strain>
    </source>
</reference>
<feature type="region of interest" description="Disordered" evidence="1">
    <location>
        <begin position="25"/>
        <end position="68"/>
    </location>
</feature>
<gene>
    <name evidence="2" type="ORF">O1G21_35040</name>
</gene>
<keyword evidence="3" id="KW-1185">Reference proteome</keyword>
<evidence type="ECO:0000313" key="2">
    <source>
        <dbReference type="EMBL" id="WBP90568.1"/>
    </source>
</evidence>